<reference evidence="1" key="1">
    <citation type="submission" date="2018-10" db="EMBL/GenBank/DDBJ databases">
        <title>Hidden diversity of soil giant viruses.</title>
        <authorList>
            <person name="Schulz F."/>
            <person name="Alteio L."/>
            <person name="Goudeau D."/>
            <person name="Ryan E.M."/>
            <person name="Malmstrom R.R."/>
            <person name="Blanchard J."/>
            <person name="Woyke T."/>
        </authorList>
    </citation>
    <scope>NUCLEOTIDE SEQUENCE</scope>
    <source>
        <strain evidence="1">HAV1</strain>
    </source>
</reference>
<protein>
    <submittedName>
        <fullName evidence="1">Uncharacterized protein</fullName>
    </submittedName>
</protein>
<gene>
    <name evidence="1" type="ORF">Harvfovirus27_19</name>
</gene>
<evidence type="ECO:0000313" key="1">
    <source>
        <dbReference type="EMBL" id="AYV81330.1"/>
    </source>
</evidence>
<organism evidence="1">
    <name type="scientific">Harvfovirus sp</name>
    <dbReference type="NCBI Taxonomy" id="2487768"/>
    <lineage>
        <taxon>Viruses</taxon>
        <taxon>Varidnaviria</taxon>
        <taxon>Bamfordvirae</taxon>
        <taxon>Nucleocytoviricota</taxon>
        <taxon>Megaviricetes</taxon>
        <taxon>Imitervirales</taxon>
        <taxon>Mimiviridae</taxon>
        <taxon>Klosneuvirinae</taxon>
    </lineage>
</organism>
<dbReference type="EMBL" id="MK072269">
    <property type="protein sequence ID" value="AYV81330.1"/>
    <property type="molecule type" value="Genomic_DNA"/>
</dbReference>
<accession>A0A3G5A2H4</accession>
<name>A0A3G5A2H4_9VIRU</name>
<sequence length="37" mass="4423">MPCHNTNFMPQCSCQWEQYVDTNMFTNYSDSEILDKT</sequence>
<proteinExistence type="predicted"/>